<dbReference type="Proteomes" id="UP000825935">
    <property type="component" value="Chromosome 35"/>
</dbReference>
<dbReference type="PANTHER" id="PTHR47592">
    <property type="entry name" value="PBF68 PROTEIN"/>
    <property type="match status" value="1"/>
</dbReference>
<dbReference type="PANTHER" id="PTHR47592:SF27">
    <property type="entry name" value="OS08G0421700 PROTEIN"/>
    <property type="match status" value="1"/>
</dbReference>
<feature type="domain" description="Retrovirus-related Pol polyprotein from transposon TNT 1-94-like beta-barrel" evidence="3">
    <location>
        <begin position="192"/>
        <end position="225"/>
    </location>
</feature>
<accession>A0A8T2QH64</accession>
<keyword evidence="5" id="KW-1185">Reference proteome</keyword>
<evidence type="ECO:0000256" key="2">
    <source>
        <dbReference type="SAM" id="SignalP"/>
    </source>
</evidence>
<dbReference type="OrthoDB" id="1283342at2759"/>
<evidence type="ECO:0000259" key="3">
    <source>
        <dbReference type="Pfam" id="PF22936"/>
    </source>
</evidence>
<keyword evidence="2" id="KW-0732">Signal</keyword>
<organism evidence="4 5">
    <name type="scientific">Ceratopteris richardii</name>
    <name type="common">Triangle waterfern</name>
    <dbReference type="NCBI Taxonomy" id="49495"/>
    <lineage>
        <taxon>Eukaryota</taxon>
        <taxon>Viridiplantae</taxon>
        <taxon>Streptophyta</taxon>
        <taxon>Embryophyta</taxon>
        <taxon>Tracheophyta</taxon>
        <taxon>Polypodiopsida</taxon>
        <taxon>Polypodiidae</taxon>
        <taxon>Polypodiales</taxon>
        <taxon>Pteridineae</taxon>
        <taxon>Pteridaceae</taxon>
        <taxon>Parkerioideae</taxon>
        <taxon>Ceratopteris</taxon>
    </lineage>
</organism>
<evidence type="ECO:0000313" key="4">
    <source>
        <dbReference type="EMBL" id="KAH7283219.1"/>
    </source>
</evidence>
<dbReference type="OMA" id="FHNITES"/>
<evidence type="ECO:0000313" key="5">
    <source>
        <dbReference type="Proteomes" id="UP000825935"/>
    </source>
</evidence>
<evidence type="ECO:0000256" key="1">
    <source>
        <dbReference type="SAM" id="MobiDB-lite"/>
    </source>
</evidence>
<proteinExistence type="predicted"/>
<gene>
    <name evidence="4" type="ORF">KP509_35G066300</name>
</gene>
<reference evidence="4" key="1">
    <citation type="submission" date="2021-08" db="EMBL/GenBank/DDBJ databases">
        <title>WGS assembly of Ceratopteris richardii.</title>
        <authorList>
            <person name="Marchant D.B."/>
            <person name="Chen G."/>
            <person name="Jenkins J."/>
            <person name="Shu S."/>
            <person name="Leebens-Mack J."/>
            <person name="Grimwood J."/>
            <person name="Schmutz J."/>
            <person name="Soltis P."/>
            <person name="Soltis D."/>
            <person name="Chen Z.-H."/>
        </authorList>
    </citation>
    <scope>NUCLEOTIDE SEQUENCE</scope>
    <source>
        <strain evidence="4">Whitten #5841</strain>
        <tissue evidence="4">Leaf</tissue>
    </source>
</reference>
<dbReference type="EMBL" id="CM035440">
    <property type="protein sequence ID" value="KAH7283219.1"/>
    <property type="molecule type" value="Genomic_DNA"/>
</dbReference>
<feature type="region of interest" description="Disordered" evidence="1">
    <location>
        <begin position="75"/>
        <end position="113"/>
    </location>
</feature>
<sequence>MSLMLYSPSYRLRKWIWIMMKAVLLLCTLPSSWDTFCIAISNSAPGGKLVYDDICGALLSEEICRKSMVGTQSGDAYNVRDSYQGKNQQRGRSKNKEKNGQRNKSRSKSRKRDIECHFCHKKGHMKKDYYALKNAKGKGQNVDGHVKQLPAPSTSTVKIEEINAISDDADVLTLDSTVPSEALMADSLSHTWLLDSGASFHVTRHREWFSNYAAKSLGTVRLGDSY</sequence>
<dbReference type="Pfam" id="PF22936">
    <property type="entry name" value="Pol_BBD"/>
    <property type="match status" value="1"/>
</dbReference>
<protein>
    <recommendedName>
        <fullName evidence="3">Retrovirus-related Pol polyprotein from transposon TNT 1-94-like beta-barrel domain-containing protein</fullName>
    </recommendedName>
</protein>
<feature type="signal peptide" evidence="2">
    <location>
        <begin position="1"/>
        <end position="34"/>
    </location>
</feature>
<feature type="compositionally biased region" description="Basic residues" evidence="1">
    <location>
        <begin position="101"/>
        <end position="111"/>
    </location>
</feature>
<comment type="caution">
    <text evidence="4">The sequence shown here is derived from an EMBL/GenBank/DDBJ whole genome shotgun (WGS) entry which is preliminary data.</text>
</comment>
<feature type="chain" id="PRO_5035714655" description="Retrovirus-related Pol polyprotein from transposon TNT 1-94-like beta-barrel domain-containing protein" evidence="2">
    <location>
        <begin position="35"/>
        <end position="226"/>
    </location>
</feature>
<dbReference type="InterPro" id="IPR054722">
    <property type="entry name" value="PolX-like_BBD"/>
</dbReference>
<dbReference type="AlphaFoldDB" id="A0A8T2QH64"/>
<name>A0A8T2QH64_CERRI</name>